<dbReference type="GO" id="GO:0006303">
    <property type="term" value="P:double-strand break repair via nonhomologous end joining"/>
    <property type="evidence" value="ECO:0007669"/>
    <property type="project" value="TreeGrafter"/>
</dbReference>
<dbReference type="PANTHER" id="PTHR46060:SF2">
    <property type="entry name" value="HISTONE-LYSINE N-METHYLTRANSFERASE SETMAR"/>
    <property type="match status" value="1"/>
</dbReference>
<dbReference type="GO" id="GO:0015074">
    <property type="term" value="P:DNA integration"/>
    <property type="evidence" value="ECO:0007669"/>
    <property type="project" value="TreeGrafter"/>
</dbReference>
<dbReference type="GO" id="GO:0044547">
    <property type="term" value="F:DNA topoisomerase binding"/>
    <property type="evidence" value="ECO:0007669"/>
    <property type="project" value="TreeGrafter"/>
</dbReference>
<organism evidence="1 2">
    <name type="scientific">Ditylenchus dipsaci</name>
    <dbReference type="NCBI Taxonomy" id="166011"/>
    <lineage>
        <taxon>Eukaryota</taxon>
        <taxon>Metazoa</taxon>
        <taxon>Ecdysozoa</taxon>
        <taxon>Nematoda</taxon>
        <taxon>Chromadorea</taxon>
        <taxon>Rhabditida</taxon>
        <taxon>Tylenchina</taxon>
        <taxon>Tylenchomorpha</taxon>
        <taxon>Sphaerularioidea</taxon>
        <taxon>Anguinidae</taxon>
        <taxon>Anguininae</taxon>
        <taxon>Ditylenchus</taxon>
    </lineage>
</organism>
<dbReference type="AlphaFoldDB" id="A0A915CQQ2"/>
<dbReference type="GO" id="GO:0042800">
    <property type="term" value="F:histone H3K4 methyltransferase activity"/>
    <property type="evidence" value="ECO:0007669"/>
    <property type="project" value="TreeGrafter"/>
</dbReference>
<reference evidence="2" key="1">
    <citation type="submission" date="2022-11" db="UniProtKB">
        <authorList>
            <consortium name="WormBaseParasite"/>
        </authorList>
    </citation>
    <scope>IDENTIFICATION</scope>
</reference>
<evidence type="ECO:0000313" key="2">
    <source>
        <dbReference type="WBParaSite" id="jg11622"/>
    </source>
</evidence>
<dbReference type="GO" id="GO:0031297">
    <property type="term" value="P:replication fork processing"/>
    <property type="evidence" value="ECO:0007669"/>
    <property type="project" value="TreeGrafter"/>
</dbReference>
<name>A0A915CQQ2_9BILA</name>
<keyword evidence="1" id="KW-1185">Reference proteome</keyword>
<dbReference type="GO" id="GO:0005634">
    <property type="term" value="C:nucleus"/>
    <property type="evidence" value="ECO:0007669"/>
    <property type="project" value="TreeGrafter"/>
</dbReference>
<dbReference type="PANTHER" id="PTHR46060">
    <property type="entry name" value="MARINER MOS1 TRANSPOSASE-LIKE PROTEIN"/>
    <property type="match status" value="1"/>
</dbReference>
<protein>
    <submittedName>
        <fullName evidence="2">Transposase</fullName>
    </submittedName>
</protein>
<accession>A0A915CQQ2</accession>
<dbReference type="GO" id="GO:0044774">
    <property type="term" value="P:mitotic DNA integrity checkpoint signaling"/>
    <property type="evidence" value="ECO:0007669"/>
    <property type="project" value="TreeGrafter"/>
</dbReference>
<proteinExistence type="predicted"/>
<dbReference type="GO" id="GO:0035861">
    <property type="term" value="C:site of double-strand break"/>
    <property type="evidence" value="ECO:0007669"/>
    <property type="project" value="TreeGrafter"/>
</dbReference>
<dbReference type="GO" id="GO:0003697">
    <property type="term" value="F:single-stranded DNA binding"/>
    <property type="evidence" value="ECO:0007669"/>
    <property type="project" value="TreeGrafter"/>
</dbReference>
<dbReference type="GO" id="GO:0000014">
    <property type="term" value="F:single-stranded DNA endodeoxyribonuclease activity"/>
    <property type="evidence" value="ECO:0007669"/>
    <property type="project" value="TreeGrafter"/>
</dbReference>
<dbReference type="InterPro" id="IPR036397">
    <property type="entry name" value="RNaseH_sf"/>
</dbReference>
<dbReference type="GO" id="GO:0000793">
    <property type="term" value="C:condensed chromosome"/>
    <property type="evidence" value="ECO:0007669"/>
    <property type="project" value="TreeGrafter"/>
</dbReference>
<dbReference type="GO" id="GO:0003690">
    <property type="term" value="F:double-stranded DNA binding"/>
    <property type="evidence" value="ECO:0007669"/>
    <property type="project" value="TreeGrafter"/>
</dbReference>
<sequence>MLAEEFGVDHSTIVRHLQKLGKVWKRCGWVPHELTQQNKDNRVTTFTALLERHEQRPFLHHLITGDEKWILFRNFKRKKPRTLSSPLYLVFGAARTCPRPVSTKTRTSSLHWRSPEMRISV</sequence>
<evidence type="ECO:0000313" key="1">
    <source>
        <dbReference type="Proteomes" id="UP000887574"/>
    </source>
</evidence>
<dbReference type="InterPro" id="IPR052709">
    <property type="entry name" value="Transposase-MT_Hybrid"/>
</dbReference>
<dbReference type="GO" id="GO:0046975">
    <property type="term" value="F:histone H3K36 methyltransferase activity"/>
    <property type="evidence" value="ECO:0007669"/>
    <property type="project" value="TreeGrafter"/>
</dbReference>
<dbReference type="WBParaSite" id="jg11622">
    <property type="protein sequence ID" value="jg11622"/>
    <property type="gene ID" value="jg11622"/>
</dbReference>
<dbReference type="Proteomes" id="UP000887574">
    <property type="component" value="Unplaced"/>
</dbReference>
<dbReference type="Gene3D" id="3.30.420.10">
    <property type="entry name" value="Ribonuclease H-like superfamily/Ribonuclease H"/>
    <property type="match status" value="1"/>
</dbReference>
<dbReference type="GO" id="GO:0000729">
    <property type="term" value="P:DNA double-strand break processing"/>
    <property type="evidence" value="ECO:0007669"/>
    <property type="project" value="TreeGrafter"/>
</dbReference>